<dbReference type="GO" id="GO:0052855">
    <property type="term" value="F:ADP-dependent NAD(P)H-hydrate dehydratase activity"/>
    <property type="evidence" value="ECO:0007669"/>
    <property type="project" value="UniProtKB-UniRule"/>
</dbReference>
<sequence length="302" mass="30329">MEAREWTAADAASVLRMPTAASHKYSRGVVALRTGSPAYPGAAVLGAEGAARSGAGMVRWIGDPDVARLVLQRRPEVVTGQGRADAWVIGSGVDARTRPDDVRSAMIHILRSGAPVIVDAGALDLAAESRGPIVVTPHDGELAEVRIPLGLGVDDVEGDDPLKGRLKRGFDERLLVARETAVALGGAVLLKGTATIVASPTGWFTVVRAGTPWLATAGTGDVLAGAIGAVAATAAATGPVDAEALAKIAATGAWLHGHAARLAAGTASGGTGHPITALDVAAHLPAAYAAALAAREQDTGAS</sequence>
<accession>A0A4Y9FUR9</accession>
<dbReference type="CDD" id="cd01171">
    <property type="entry name" value="YXKO-related"/>
    <property type="match status" value="1"/>
</dbReference>
<dbReference type="GO" id="GO:0005524">
    <property type="term" value="F:ATP binding"/>
    <property type="evidence" value="ECO:0007669"/>
    <property type="project" value="UniProtKB-KW"/>
</dbReference>
<name>A0A4Y9FUR9_9MICO</name>
<comment type="subunit">
    <text evidence="6">Homotetramer.</text>
</comment>
<feature type="binding site" evidence="6">
    <location>
        <begin position="191"/>
        <end position="195"/>
    </location>
    <ligand>
        <name>AMP</name>
        <dbReference type="ChEBI" id="CHEBI:456215"/>
    </ligand>
</feature>
<keyword evidence="1 6" id="KW-0547">Nucleotide-binding</keyword>
<protein>
    <recommendedName>
        <fullName evidence="6">ADP-dependent (S)-NAD(P)H-hydrate dehydratase</fullName>
        <ecNumber evidence="6">4.2.1.136</ecNumber>
    </recommendedName>
    <alternativeName>
        <fullName evidence="6">ADP-dependent NAD(P)HX dehydratase</fullName>
    </alternativeName>
</protein>
<keyword evidence="2 6" id="KW-0067">ATP-binding</keyword>
<dbReference type="Proteomes" id="UP000298358">
    <property type="component" value="Unassembled WGS sequence"/>
</dbReference>
<dbReference type="Gene3D" id="3.40.1190.20">
    <property type="match status" value="1"/>
</dbReference>
<evidence type="ECO:0000256" key="1">
    <source>
        <dbReference type="ARBA" id="ARBA00022741"/>
    </source>
</evidence>
<dbReference type="OrthoDB" id="9806925at2"/>
<gene>
    <name evidence="6" type="primary">nnrD</name>
    <name evidence="8" type="ORF">E4U02_07900</name>
</gene>
<feature type="domain" description="YjeF C-terminal" evidence="7">
    <location>
        <begin position="7"/>
        <end position="291"/>
    </location>
</feature>
<evidence type="ECO:0000256" key="6">
    <source>
        <dbReference type="HAMAP-Rule" id="MF_01965"/>
    </source>
</evidence>
<keyword evidence="3 6" id="KW-0521">NADP</keyword>
<comment type="catalytic activity">
    <reaction evidence="6">
        <text>(6S)-NADHX + ADP = AMP + phosphate + NADH + H(+)</text>
        <dbReference type="Rhea" id="RHEA:32223"/>
        <dbReference type="ChEBI" id="CHEBI:15378"/>
        <dbReference type="ChEBI" id="CHEBI:43474"/>
        <dbReference type="ChEBI" id="CHEBI:57945"/>
        <dbReference type="ChEBI" id="CHEBI:64074"/>
        <dbReference type="ChEBI" id="CHEBI:456215"/>
        <dbReference type="ChEBI" id="CHEBI:456216"/>
        <dbReference type="EC" id="4.2.1.136"/>
    </reaction>
</comment>
<dbReference type="RefSeq" id="WP_135114303.1">
    <property type="nucleotide sequence ID" value="NZ_JADGLL010000015.1"/>
</dbReference>
<feature type="binding site" evidence="6">
    <location>
        <position position="138"/>
    </location>
    <ligand>
        <name>(6S)-NADPHX</name>
        <dbReference type="ChEBI" id="CHEBI:64076"/>
    </ligand>
</feature>
<evidence type="ECO:0000256" key="5">
    <source>
        <dbReference type="ARBA" id="ARBA00023239"/>
    </source>
</evidence>
<feature type="binding site" evidence="6">
    <location>
        <position position="42"/>
    </location>
    <ligand>
        <name>(6S)-NADPHX</name>
        <dbReference type="ChEBI" id="CHEBI:64076"/>
    </ligand>
</feature>
<evidence type="ECO:0000256" key="2">
    <source>
        <dbReference type="ARBA" id="ARBA00022840"/>
    </source>
</evidence>
<evidence type="ECO:0000256" key="4">
    <source>
        <dbReference type="ARBA" id="ARBA00023027"/>
    </source>
</evidence>
<dbReference type="AlphaFoldDB" id="A0A4Y9FUR9"/>
<dbReference type="PROSITE" id="PS01050">
    <property type="entry name" value="YJEF_C_2"/>
    <property type="match status" value="1"/>
</dbReference>
<dbReference type="PANTHER" id="PTHR12592">
    <property type="entry name" value="ATP-DEPENDENT (S)-NAD(P)H-HYDRATE DEHYDRATASE FAMILY MEMBER"/>
    <property type="match status" value="1"/>
</dbReference>
<dbReference type="EC" id="4.2.1.136" evidence="6"/>
<evidence type="ECO:0000313" key="9">
    <source>
        <dbReference type="Proteomes" id="UP000298358"/>
    </source>
</evidence>
<comment type="cofactor">
    <cofactor evidence="6">
        <name>Mg(2+)</name>
        <dbReference type="ChEBI" id="CHEBI:18420"/>
    </cofactor>
</comment>
<dbReference type="PROSITE" id="PS51383">
    <property type="entry name" value="YJEF_C_3"/>
    <property type="match status" value="1"/>
</dbReference>
<dbReference type="PANTHER" id="PTHR12592:SF0">
    <property type="entry name" value="ATP-DEPENDENT (S)-NAD(P)H-HYDRATE DEHYDRATASE"/>
    <property type="match status" value="1"/>
</dbReference>
<dbReference type="GO" id="GO:0110051">
    <property type="term" value="P:metabolite repair"/>
    <property type="evidence" value="ECO:0007669"/>
    <property type="project" value="TreeGrafter"/>
</dbReference>
<feature type="binding site" evidence="6">
    <location>
        <position position="221"/>
    </location>
    <ligand>
        <name>(6S)-NADPHX</name>
        <dbReference type="ChEBI" id="CHEBI:64076"/>
    </ligand>
</feature>
<dbReference type="GO" id="GO:0052856">
    <property type="term" value="F:NAD(P)HX epimerase activity"/>
    <property type="evidence" value="ECO:0007669"/>
    <property type="project" value="TreeGrafter"/>
</dbReference>
<feature type="binding site" evidence="6">
    <location>
        <position position="220"/>
    </location>
    <ligand>
        <name>AMP</name>
        <dbReference type="ChEBI" id="CHEBI:456215"/>
    </ligand>
</feature>
<reference evidence="8 9" key="1">
    <citation type="submission" date="2019-03" db="EMBL/GenBank/DDBJ databases">
        <title>Diversity of the mouse oral microbiome.</title>
        <authorList>
            <person name="Joseph S."/>
            <person name="Aduse-Opoku J."/>
            <person name="Curtis M."/>
            <person name="Wade W."/>
            <person name="Hashim A."/>
        </authorList>
    </citation>
    <scope>NUCLEOTIDE SEQUENCE [LARGE SCALE GENOMIC DNA]</scope>
    <source>
        <strain evidence="8 9">P1012</strain>
    </source>
</reference>
<dbReference type="InterPro" id="IPR000631">
    <property type="entry name" value="CARKD"/>
</dbReference>
<comment type="catalytic activity">
    <reaction evidence="6">
        <text>(6S)-NADPHX + ADP = AMP + phosphate + NADPH + H(+)</text>
        <dbReference type="Rhea" id="RHEA:32235"/>
        <dbReference type="ChEBI" id="CHEBI:15378"/>
        <dbReference type="ChEBI" id="CHEBI:43474"/>
        <dbReference type="ChEBI" id="CHEBI:57783"/>
        <dbReference type="ChEBI" id="CHEBI:64076"/>
        <dbReference type="ChEBI" id="CHEBI:456215"/>
        <dbReference type="ChEBI" id="CHEBI:456216"/>
        <dbReference type="EC" id="4.2.1.136"/>
    </reaction>
</comment>
<comment type="similarity">
    <text evidence="6">Belongs to the NnrD/CARKD family.</text>
</comment>
<dbReference type="SUPFAM" id="SSF53613">
    <property type="entry name" value="Ribokinase-like"/>
    <property type="match status" value="1"/>
</dbReference>
<feature type="binding site" evidence="6">
    <location>
        <position position="92"/>
    </location>
    <ligand>
        <name>(6S)-NADPHX</name>
        <dbReference type="ChEBI" id="CHEBI:64076"/>
    </ligand>
</feature>
<dbReference type="EMBL" id="SPQB01000015">
    <property type="protein sequence ID" value="TFU32996.1"/>
    <property type="molecule type" value="Genomic_DNA"/>
</dbReference>
<dbReference type="GO" id="GO:0046496">
    <property type="term" value="P:nicotinamide nucleotide metabolic process"/>
    <property type="evidence" value="ECO:0007669"/>
    <property type="project" value="UniProtKB-UniRule"/>
</dbReference>
<dbReference type="InterPro" id="IPR029056">
    <property type="entry name" value="Ribokinase-like"/>
</dbReference>
<comment type="function">
    <text evidence="6">Catalyzes the dehydration of the S-form of NAD(P)HX at the expense of ADP, which is converted to AMP. Together with NAD(P)HX epimerase, which catalyzes the epimerization of the S- and R-forms, the enzyme allows the repair of both epimers of NAD(P)HX, a damaged form of NAD(P)H that is a result of enzymatic or heat-dependent hydration.</text>
</comment>
<evidence type="ECO:0000259" key="7">
    <source>
        <dbReference type="PROSITE" id="PS51383"/>
    </source>
</evidence>
<keyword evidence="5 6" id="KW-0456">Lyase</keyword>
<keyword evidence="9" id="KW-1185">Reference proteome</keyword>
<comment type="caution">
    <text evidence="8">The sequence shown here is derived from an EMBL/GenBank/DDBJ whole genome shotgun (WGS) entry which is preliminary data.</text>
</comment>
<keyword evidence="4 6" id="KW-0520">NAD</keyword>
<proteinExistence type="inferred from homology"/>
<organism evidence="8 9">
    <name type="scientific">Microbacterium paludicola</name>
    <dbReference type="NCBI Taxonomy" id="300019"/>
    <lineage>
        <taxon>Bacteria</taxon>
        <taxon>Bacillati</taxon>
        <taxon>Actinomycetota</taxon>
        <taxon>Actinomycetes</taxon>
        <taxon>Micrococcales</taxon>
        <taxon>Microbacteriaceae</taxon>
        <taxon>Microbacterium</taxon>
    </lineage>
</organism>
<dbReference type="InterPro" id="IPR017953">
    <property type="entry name" value="Carbohydrate_kinase_pred_CS"/>
</dbReference>
<dbReference type="HAMAP" id="MF_01965">
    <property type="entry name" value="NADHX_dehydratase"/>
    <property type="match status" value="1"/>
</dbReference>
<evidence type="ECO:0000313" key="8">
    <source>
        <dbReference type="EMBL" id="TFU32996.1"/>
    </source>
</evidence>
<dbReference type="Pfam" id="PF01256">
    <property type="entry name" value="Carb_kinase"/>
    <property type="match status" value="1"/>
</dbReference>
<evidence type="ECO:0000256" key="3">
    <source>
        <dbReference type="ARBA" id="ARBA00022857"/>
    </source>
</evidence>